<evidence type="ECO:0000259" key="4">
    <source>
        <dbReference type="PROSITE" id="PS50207"/>
    </source>
</evidence>
<dbReference type="SUPFAM" id="SSF52129">
    <property type="entry name" value="Caspase-like"/>
    <property type="match status" value="2"/>
</dbReference>
<feature type="domain" description="Caspase family p10" evidence="4">
    <location>
        <begin position="203"/>
        <end position="295"/>
    </location>
</feature>
<feature type="domain" description="Caspase family p20" evidence="5">
    <location>
        <begin position="343"/>
        <end position="467"/>
    </location>
</feature>
<name>A0A3L5TWE8_MYTGA</name>
<dbReference type="InterPro" id="IPR002398">
    <property type="entry name" value="Pept_C14"/>
</dbReference>
<dbReference type="Pfam" id="PF00656">
    <property type="entry name" value="Peptidase_C14"/>
    <property type="match status" value="2"/>
</dbReference>
<keyword evidence="7" id="KW-1185">Reference proteome</keyword>
<feature type="non-terminal residue" evidence="6">
    <location>
        <position position="1"/>
    </location>
</feature>
<dbReference type="InterPro" id="IPR015917">
    <property type="entry name" value="Pept_C14A"/>
</dbReference>
<dbReference type="PRINTS" id="PR00376">
    <property type="entry name" value="IL1BCENZYME"/>
</dbReference>
<sequence>MMDDVPYKTEKVITNTSNCNTGQGKISTSHLNQERYQISCGIAVVINNTVFETNLNLSDRVGSDVDAASLFKGFQKLGFNTERLDNASQEDLEKKFDEIKEDKKRLEKTDCLVITLMTHGNEEEVFLTDGSIKMKTFLSYFNAENCRELHMKPKIFIIQASRGTGLGGGVEMKVVKDKETHMKDPNEADAGGIYNEYDQVYGKQIRIPNAADFLVVYSTSFGYTAFRTSDVGSPFVHHLSEELMNISKDENFYRVLTRVNKKVGMEYKPSHKISGIVTQMPCFSSHLTKELFFNLKGMADGSKLDVNNKATSTTSSTTKETERNTGQGIINKSHLDQKMYTIRTGRAVVVNNTEFDSGLGLADRTGSDVDASSLFQRFMELGFEGELLSDATFKDLEEKFQENDKEELQKTDCLIVAVLSHGDEDSVYMTDTPVKIKAVMDSFNAQNCPELIQQPKIFIFQCSRGPALRDSANFKVGAEKKENSIPYGLETVRIPNEADFLAVYSTSLVMNYTGLLSKVPGLLLVLSLPTFHSEGQPLPDSLLSNIFHIHAYNFIFCYESINRTLQKLEKERQNPAFNNMTCLLQDTRLYVWC</sequence>
<accession>A0A3L5TWE8</accession>
<gene>
    <name evidence="6" type="ORF">AM593_03819</name>
</gene>
<dbReference type="InterPro" id="IPR002138">
    <property type="entry name" value="Pept_C14_p10"/>
</dbReference>
<dbReference type="PROSITE" id="PS50207">
    <property type="entry name" value="CASPASE_P10"/>
    <property type="match status" value="1"/>
</dbReference>
<dbReference type="GO" id="GO:0005737">
    <property type="term" value="C:cytoplasm"/>
    <property type="evidence" value="ECO:0007669"/>
    <property type="project" value="TreeGrafter"/>
</dbReference>
<organism evidence="6 7">
    <name type="scientific">Mytilus galloprovincialis</name>
    <name type="common">Mediterranean mussel</name>
    <dbReference type="NCBI Taxonomy" id="29158"/>
    <lineage>
        <taxon>Eukaryota</taxon>
        <taxon>Metazoa</taxon>
        <taxon>Spiralia</taxon>
        <taxon>Lophotrochozoa</taxon>
        <taxon>Mollusca</taxon>
        <taxon>Bivalvia</taxon>
        <taxon>Autobranchia</taxon>
        <taxon>Pteriomorphia</taxon>
        <taxon>Mytilida</taxon>
        <taxon>Mytiloidea</taxon>
        <taxon>Mytilidae</taxon>
        <taxon>Mytilinae</taxon>
        <taxon>Mytilus</taxon>
    </lineage>
</organism>
<dbReference type="AlphaFoldDB" id="A0A3L5TWE8"/>
<evidence type="ECO:0000259" key="5">
    <source>
        <dbReference type="PROSITE" id="PS50208"/>
    </source>
</evidence>
<evidence type="ECO:0000256" key="3">
    <source>
        <dbReference type="SAM" id="MobiDB-lite"/>
    </source>
</evidence>
<proteinExistence type="inferred from homology"/>
<evidence type="ECO:0000313" key="6">
    <source>
        <dbReference type="EMBL" id="OPL33846.1"/>
    </source>
</evidence>
<dbReference type="EMBL" id="KV581337">
    <property type="protein sequence ID" value="OPL33846.1"/>
    <property type="molecule type" value="Genomic_DNA"/>
</dbReference>
<dbReference type="GO" id="GO:0043525">
    <property type="term" value="P:positive regulation of neuron apoptotic process"/>
    <property type="evidence" value="ECO:0007669"/>
    <property type="project" value="TreeGrafter"/>
</dbReference>
<evidence type="ECO:0000256" key="2">
    <source>
        <dbReference type="RuleBase" id="RU003971"/>
    </source>
</evidence>
<dbReference type="PANTHER" id="PTHR10454:SF199">
    <property type="entry name" value="CASPASE FAMILY P20 DOMAIN-CONTAINING PROTEIN"/>
    <property type="match status" value="1"/>
</dbReference>
<dbReference type="PROSITE" id="PS50208">
    <property type="entry name" value="CASPASE_P20"/>
    <property type="match status" value="2"/>
</dbReference>
<evidence type="ECO:0000256" key="1">
    <source>
        <dbReference type="ARBA" id="ARBA00010134"/>
    </source>
</evidence>
<dbReference type="Proteomes" id="UP000266721">
    <property type="component" value="Unassembled WGS sequence"/>
</dbReference>
<comment type="caution">
    <text evidence="6">The sequence shown here is derived from an EMBL/GenBank/DDBJ whole genome shotgun (WGS) entry which is preliminary data.</text>
</comment>
<dbReference type="GO" id="GO:0006915">
    <property type="term" value="P:apoptotic process"/>
    <property type="evidence" value="ECO:0007669"/>
    <property type="project" value="TreeGrafter"/>
</dbReference>
<dbReference type="GO" id="GO:0006508">
    <property type="term" value="P:proteolysis"/>
    <property type="evidence" value="ECO:0007669"/>
    <property type="project" value="InterPro"/>
</dbReference>
<reference evidence="6 7" key="1">
    <citation type="journal article" date="2016" name="PLoS ONE">
        <title>A First Insight into the Genome of the Filter-Feeder Mussel Mytilus galloprovincialis.</title>
        <authorList>
            <person name="Murgarella M."/>
            <person name="Puiu D."/>
            <person name="Novoa B."/>
            <person name="Figueras A."/>
            <person name="Posada D."/>
            <person name="Canchaya C."/>
        </authorList>
    </citation>
    <scope>NUCLEOTIDE SEQUENCE [LARGE SCALE GENOMIC DNA]</scope>
    <source>
        <tissue evidence="6">Muscle</tissue>
    </source>
</reference>
<protein>
    <submittedName>
        <fullName evidence="6">Uncharacterized protein</fullName>
    </submittedName>
</protein>
<dbReference type="SMART" id="SM00115">
    <property type="entry name" value="CASc"/>
    <property type="match status" value="2"/>
</dbReference>
<dbReference type="GO" id="GO:0004197">
    <property type="term" value="F:cysteine-type endopeptidase activity"/>
    <property type="evidence" value="ECO:0007669"/>
    <property type="project" value="InterPro"/>
</dbReference>
<evidence type="ECO:0000313" key="7">
    <source>
        <dbReference type="Proteomes" id="UP000266721"/>
    </source>
</evidence>
<feature type="region of interest" description="Disordered" evidence="3">
    <location>
        <begin position="307"/>
        <end position="327"/>
    </location>
</feature>
<feature type="domain" description="Caspase family p20" evidence="5">
    <location>
        <begin position="39"/>
        <end position="165"/>
    </location>
</feature>
<dbReference type="InterPro" id="IPR011600">
    <property type="entry name" value="Pept_C14_caspase"/>
</dbReference>
<dbReference type="PANTHER" id="PTHR10454">
    <property type="entry name" value="CASPASE"/>
    <property type="match status" value="1"/>
</dbReference>
<comment type="similarity">
    <text evidence="1 2">Belongs to the peptidase C14A family.</text>
</comment>
<dbReference type="SMR" id="A0A3L5TWE8"/>
<dbReference type="InterPro" id="IPR029030">
    <property type="entry name" value="Caspase-like_dom_sf"/>
</dbReference>
<dbReference type="Gene3D" id="3.40.50.1460">
    <property type="match status" value="2"/>
</dbReference>
<dbReference type="InterPro" id="IPR001309">
    <property type="entry name" value="Pept_C14_p20"/>
</dbReference>